<reference evidence="8 9" key="1">
    <citation type="submission" date="2016-10" db="EMBL/GenBank/DDBJ databases">
        <authorList>
            <person name="de Groot N.N."/>
        </authorList>
    </citation>
    <scope>NUCLEOTIDE SEQUENCE [LARGE SCALE GENOMIC DNA]</scope>
    <source>
        <strain evidence="8 9">CGMCC 1.6134</strain>
    </source>
</reference>
<feature type="active site" description="Proton donor" evidence="6">
    <location>
        <position position="108"/>
    </location>
</feature>
<evidence type="ECO:0000256" key="4">
    <source>
        <dbReference type="ARBA" id="ARBA00038440"/>
    </source>
</evidence>
<dbReference type="AlphaFoldDB" id="A0A1I4NDB0"/>
<sequence length="197" mass="21534">MKLAVFASGSGSNFQAVADAASENRLEADIALLVCDKPDAHVVQRAEAMDIPVFSFRPKQYENKAAFEQEIVEQLQKKEVDLIVLAGYMRLVGDTLLTAFRERMINIHPSLLPAFPGLNAVEQAWEAGVKVTGVTVHEVDEGMDTGTILAQEAVAVKPTDSPASLSKAVQAVEHRLYPDTIQFLLKERFTQGGAMHK</sequence>
<dbReference type="EMBL" id="FOTY01000017">
    <property type="protein sequence ID" value="SFM13514.1"/>
    <property type="molecule type" value="Genomic_DNA"/>
</dbReference>
<evidence type="ECO:0000256" key="3">
    <source>
        <dbReference type="ARBA" id="ARBA00022755"/>
    </source>
</evidence>
<dbReference type="PANTHER" id="PTHR43369:SF2">
    <property type="entry name" value="PHOSPHORIBOSYLGLYCINAMIDE FORMYLTRANSFERASE"/>
    <property type="match status" value="1"/>
</dbReference>
<feature type="domain" description="Formyl transferase N-terminal" evidence="7">
    <location>
        <begin position="1"/>
        <end position="181"/>
    </location>
</feature>
<evidence type="ECO:0000259" key="7">
    <source>
        <dbReference type="Pfam" id="PF00551"/>
    </source>
</evidence>
<dbReference type="SUPFAM" id="SSF53328">
    <property type="entry name" value="Formyltransferase"/>
    <property type="match status" value="1"/>
</dbReference>
<dbReference type="InterPro" id="IPR001555">
    <property type="entry name" value="GART_AS"/>
</dbReference>
<comment type="similarity">
    <text evidence="4 6">Belongs to the GART family.</text>
</comment>
<dbReference type="GO" id="GO:0005829">
    <property type="term" value="C:cytosol"/>
    <property type="evidence" value="ECO:0007669"/>
    <property type="project" value="TreeGrafter"/>
</dbReference>
<evidence type="ECO:0000256" key="2">
    <source>
        <dbReference type="ARBA" id="ARBA00022679"/>
    </source>
</evidence>
<dbReference type="HAMAP" id="MF_01930">
    <property type="entry name" value="PurN"/>
    <property type="match status" value="1"/>
</dbReference>
<keyword evidence="3 6" id="KW-0658">Purine biosynthesis</keyword>
<dbReference type="EC" id="2.1.2.2" evidence="6"/>
<keyword evidence="2 6" id="KW-0808">Transferase</keyword>
<protein>
    <recommendedName>
        <fullName evidence="6">Phosphoribosylglycinamide formyltransferase</fullName>
        <ecNumber evidence="6">2.1.2.2</ecNumber>
    </recommendedName>
    <alternativeName>
        <fullName evidence="6">5'-phosphoribosylglycinamide transformylase</fullName>
    </alternativeName>
    <alternativeName>
        <fullName evidence="6">GAR transformylase</fullName>
        <shortName evidence="6">GART</shortName>
    </alternativeName>
</protein>
<feature type="binding site" evidence="6">
    <location>
        <begin position="11"/>
        <end position="13"/>
    </location>
    <ligand>
        <name>N(1)-(5-phospho-beta-D-ribosyl)glycinamide</name>
        <dbReference type="ChEBI" id="CHEBI:143788"/>
    </ligand>
</feature>
<name>A0A1I4NDB0_9BACI</name>
<gene>
    <name evidence="6" type="primary">purN</name>
    <name evidence="8" type="ORF">SAMN04488054_1178</name>
</gene>
<dbReference type="STRING" id="266892.SAMN04488054_1178"/>
<dbReference type="UniPathway" id="UPA00074">
    <property type="reaction ID" value="UER00126"/>
</dbReference>
<dbReference type="Proteomes" id="UP000199668">
    <property type="component" value="Unassembled WGS sequence"/>
</dbReference>
<organism evidence="8 9">
    <name type="scientific">Salibacterium qingdaonense</name>
    <dbReference type="NCBI Taxonomy" id="266892"/>
    <lineage>
        <taxon>Bacteria</taxon>
        <taxon>Bacillati</taxon>
        <taxon>Bacillota</taxon>
        <taxon>Bacilli</taxon>
        <taxon>Bacillales</taxon>
        <taxon>Bacillaceae</taxon>
    </lineage>
</organism>
<dbReference type="InterPro" id="IPR002376">
    <property type="entry name" value="Formyl_transf_N"/>
</dbReference>
<feature type="binding site" evidence="6">
    <location>
        <begin position="89"/>
        <end position="92"/>
    </location>
    <ligand>
        <name>(6R)-10-formyltetrahydrofolate</name>
        <dbReference type="ChEBI" id="CHEBI:195366"/>
    </ligand>
</feature>
<dbReference type="PROSITE" id="PS00373">
    <property type="entry name" value="GART"/>
    <property type="match status" value="1"/>
</dbReference>
<dbReference type="NCBIfam" id="TIGR00639">
    <property type="entry name" value="PurN"/>
    <property type="match status" value="1"/>
</dbReference>
<dbReference type="InterPro" id="IPR004607">
    <property type="entry name" value="GART"/>
</dbReference>
<dbReference type="OrthoDB" id="9806170at2"/>
<dbReference type="PANTHER" id="PTHR43369">
    <property type="entry name" value="PHOSPHORIBOSYLGLYCINAMIDE FORMYLTRANSFERASE"/>
    <property type="match status" value="1"/>
</dbReference>
<evidence type="ECO:0000256" key="6">
    <source>
        <dbReference type="HAMAP-Rule" id="MF_01930"/>
    </source>
</evidence>
<comment type="pathway">
    <text evidence="1 6">Purine metabolism; IMP biosynthesis via de novo pathway; N(2)-formyl-N(1)-(5-phospho-D-ribosyl)glycinamide from N(1)-(5-phospho-D-ribosyl)glycinamide (10-formyl THF route): step 1/1.</text>
</comment>
<evidence type="ECO:0000256" key="5">
    <source>
        <dbReference type="ARBA" id="ARBA00047664"/>
    </source>
</evidence>
<feature type="binding site" evidence="6">
    <location>
        <position position="106"/>
    </location>
    <ligand>
        <name>(6R)-10-formyltetrahydrofolate</name>
        <dbReference type="ChEBI" id="CHEBI:195366"/>
    </ligand>
</feature>
<dbReference type="CDD" id="cd08645">
    <property type="entry name" value="FMT_core_GART"/>
    <property type="match status" value="1"/>
</dbReference>
<comment type="function">
    <text evidence="6">Catalyzes the transfer of a formyl group from 10-formyltetrahydrofolate to 5-phospho-ribosyl-glycinamide (GAR), producing 5-phospho-ribosyl-N-formylglycinamide (FGAR) and tetrahydrofolate.</text>
</comment>
<dbReference type="Pfam" id="PF00551">
    <property type="entry name" value="Formyl_trans_N"/>
    <property type="match status" value="1"/>
</dbReference>
<dbReference type="FunFam" id="3.40.50.170:FF:000007">
    <property type="entry name" value="Phosphoribosylglycinamide formyltransferase"/>
    <property type="match status" value="1"/>
</dbReference>
<accession>A0A1I4NDB0</accession>
<dbReference type="Gene3D" id="3.40.50.170">
    <property type="entry name" value="Formyl transferase, N-terminal domain"/>
    <property type="match status" value="1"/>
</dbReference>
<dbReference type="RefSeq" id="WP_090927370.1">
    <property type="nucleotide sequence ID" value="NZ_FOTY01000017.1"/>
</dbReference>
<keyword evidence="9" id="KW-1185">Reference proteome</keyword>
<dbReference type="GO" id="GO:0004644">
    <property type="term" value="F:phosphoribosylglycinamide formyltransferase activity"/>
    <property type="evidence" value="ECO:0007669"/>
    <property type="project" value="UniProtKB-UniRule"/>
</dbReference>
<evidence type="ECO:0000313" key="8">
    <source>
        <dbReference type="EMBL" id="SFM13514.1"/>
    </source>
</evidence>
<dbReference type="GO" id="GO:0006189">
    <property type="term" value="P:'de novo' IMP biosynthetic process"/>
    <property type="evidence" value="ECO:0007669"/>
    <property type="project" value="UniProtKB-UniRule"/>
</dbReference>
<proteinExistence type="inferred from homology"/>
<feature type="binding site" evidence="6">
    <location>
        <position position="64"/>
    </location>
    <ligand>
        <name>(6R)-10-formyltetrahydrofolate</name>
        <dbReference type="ChEBI" id="CHEBI:195366"/>
    </ligand>
</feature>
<dbReference type="InterPro" id="IPR036477">
    <property type="entry name" value="Formyl_transf_N_sf"/>
</dbReference>
<comment type="catalytic activity">
    <reaction evidence="5 6">
        <text>N(1)-(5-phospho-beta-D-ribosyl)glycinamide + (6R)-10-formyltetrahydrofolate = N(2)-formyl-N(1)-(5-phospho-beta-D-ribosyl)glycinamide + (6S)-5,6,7,8-tetrahydrofolate + H(+)</text>
        <dbReference type="Rhea" id="RHEA:15053"/>
        <dbReference type="ChEBI" id="CHEBI:15378"/>
        <dbReference type="ChEBI" id="CHEBI:57453"/>
        <dbReference type="ChEBI" id="CHEBI:143788"/>
        <dbReference type="ChEBI" id="CHEBI:147286"/>
        <dbReference type="ChEBI" id="CHEBI:195366"/>
        <dbReference type="EC" id="2.1.2.2"/>
    </reaction>
</comment>
<feature type="site" description="Raises pKa of active site His" evidence="6">
    <location>
        <position position="144"/>
    </location>
</feature>
<evidence type="ECO:0000313" key="9">
    <source>
        <dbReference type="Proteomes" id="UP000199668"/>
    </source>
</evidence>
<evidence type="ECO:0000256" key="1">
    <source>
        <dbReference type="ARBA" id="ARBA00005054"/>
    </source>
</evidence>